<feature type="binding site" evidence="19">
    <location>
        <position position="85"/>
    </location>
    <ligand>
        <name>Mg(2+)</name>
        <dbReference type="ChEBI" id="CHEBI:18420"/>
        <label>1</label>
    </ligand>
</feature>
<dbReference type="UniPathway" id="UPA00850"/>
<keyword evidence="11" id="KW-0999">Mitochondrion inner membrane</keyword>
<evidence type="ECO:0000256" key="14">
    <source>
        <dbReference type="ARBA" id="ARBA00023128"/>
    </source>
</evidence>
<dbReference type="Gene3D" id="3.40.1190.10">
    <property type="entry name" value="Mur-like, catalytic domain"/>
    <property type="match status" value="1"/>
</dbReference>
<keyword evidence="21" id="KW-1185">Reference proteome</keyword>
<keyword evidence="8 17" id="KW-0436">Ligase</keyword>
<dbReference type="EC" id="6.3.2.17" evidence="17"/>
<comment type="catalytic activity">
    <reaction evidence="16 17">
        <text>(6S)-5,6,7,8-tetrahydrofolyl-(gamma-L-Glu)(n) + L-glutamate + ATP = (6S)-5,6,7,8-tetrahydrofolyl-(gamma-L-Glu)(n+1) + ADP + phosphate + H(+)</text>
        <dbReference type="Rhea" id="RHEA:10580"/>
        <dbReference type="Rhea" id="RHEA-COMP:14738"/>
        <dbReference type="Rhea" id="RHEA-COMP:14740"/>
        <dbReference type="ChEBI" id="CHEBI:15378"/>
        <dbReference type="ChEBI" id="CHEBI:29985"/>
        <dbReference type="ChEBI" id="CHEBI:30616"/>
        <dbReference type="ChEBI" id="CHEBI:43474"/>
        <dbReference type="ChEBI" id="CHEBI:141005"/>
        <dbReference type="ChEBI" id="CHEBI:456216"/>
        <dbReference type="EC" id="6.3.2.17"/>
    </reaction>
</comment>
<evidence type="ECO:0000256" key="7">
    <source>
        <dbReference type="ARBA" id="ARBA00022563"/>
    </source>
</evidence>
<evidence type="ECO:0000313" key="21">
    <source>
        <dbReference type="Proteomes" id="UP000001514"/>
    </source>
</evidence>
<evidence type="ECO:0000256" key="5">
    <source>
        <dbReference type="ARBA" id="ARBA00008276"/>
    </source>
</evidence>
<evidence type="ECO:0000256" key="8">
    <source>
        <dbReference type="ARBA" id="ARBA00022598"/>
    </source>
</evidence>
<dbReference type="KEGG" id="smo:SELMODRAFT_234236"/>
<dbReference type="PIRSF" id="PIRSF038895">
    <property type="entry name" value="FPGS"/>
    <property type="match status" value="1"/>
</dbReference>
<dbReference type="InterPro" id="IPR018109">
    <property type="entry name" value="Folylpolyglutamate_synth_CS"/>
</dbReference>
<dbReference type="FunFam" id="3.40.1190.10:FF:000008">
    <property type="entry name" value="Folylpolyglutamate synthase"/>
    <property type="match status" value="1"/>
</dbReference>
<dbReference type="InterPro" id="IPR036565">
    <property type="entry name" value="Mur-like_cat_sf"/>
</dbReference>
<evidence type="ECO:0000256" key="18">
    <source>
        <dbReference type="PIRSR" id="PIRSR038895-1"/>
    </source>
</evidence>
<evidence type="ECO:0000256" key="6">
    <source>
        <dbReference type="ARBA" id="ARBA00022490"/>
    </source>
</evidence>
<evidence type="ECO:0000256" key="11">
    <source>
        <dbReference type="ARBA" id="ARBA00022792"/>
    </source>
</evidence>
<dbReference type="InterPro" id="IPR023600">
    <property type="entry name" value="Folylpolyglutamate_synth_euk"/>
</dbReference>
<dbReference type="InterPro" id="IPR036615">
    <property type="entry name" value="Mur_ligase_C_dom_sf"/>
</dbReference>
<keyword evidence="12 18" id="KW-0067">ATP-binding</keyword>
<dbReference type="SUPFAM" id="SSF53244">
    <property type="entry name" value="MurD-like peptide ligases, peptide-binding domain"/>
    <property type="match status" value="1"/>
</dbReference>
<evidence type="ECO:0000256" key="16">
    <source>
        <dbReference type="ARBA" id="ARBA00047493"/>
    </source>
</evidence>
<evidence type="ECO:0000256" key="3">
    <source>
        <dbReference type="ARBA" id="ARBA00004496"/>
    </source>
</evidence>
<dbReference type="InParanoid" id="D8SJ46"/>
<dbReference type="FunCoup" id="D8SJ46">
    <property type="interactions" value="4372"/>
</dbReference>
<dbReference type="PANTHER" id="PTHR11136">
    <property type="entry name" value="FOLYLPOLYGLUTAMATE SYNTHASE-RELATED"/>
    <property type="match status" value="1"/>
</dbReference>
<evidence type="ECO:0000256" key="12">
    <source>
        <dbReference type="ARBA" id="ARBA00022840"/>
    </source>
</evidence>
<evidence type="ECO:0000256" key="2">
    <source>
        <dbReference type="ARBA" id="ARBA00004305"/>
    </source>
</evidence>
<evidence type="ECO:0000256" key="10">
    <source>
        <dbReference type="ARBA" id="ARBA00022741"/>
    </source>
</evidence>
<keyword evidence="10 18" id="KW-0547">Nucleotide-binding</keyword>
<comment type="cofactor">
    <cofactor evidence="17">
        <name>a monovalent cation</name>
        <dbReference type="ChEBI" id="CHEBI:60242"/>
    </cofactor>
    <text evidence="17">A monovalent cation.</text>
</comment>
<evidence type="ECO:0000313" key="20">
    <source>
        <dbReference type="EMBL" id="EFJ15609.1"/>
    </source>
</evidence>
<keyword evidence="6" id="KW-0963">Cytoplasm</keyword>
<dbReference type="Gene3D" id="3.90.190.20">
    <property type="entry name" value="Mur ligase, C-terminal domain"/>
    <property type="match status" value="1"/>
</dbReference>
<dbReference type="InterPro" id="IPR001645">
    <property type="entry name" value="Folylpolyglutamate_synth"/>
</dbReference>
<dbReference type="NCBIfam" id="TIGR01499">
    <property type="entry name" value="folC"/>
    <property type="match status" value="1"/>
</dbReference>
<keyword evidence="15" id="KW-0472">Membrane</keyword>
<dbReference type="eggNOG" id="KOG2525">
    <property type="taxonomic scope" value="Eukaryota"/>
</dbReference>
<evidence type="ECO:0000256" key="19">
    <source>
        <dbReference type="PIRSR" id="PIRSR038895-2"/>
    </source>
</evidence>
<dbReference type="GO" id="GO:0006730">
    <property type="term" value="P:one-carbon metabolic process"/>
    <property type="evidence" value="ECO:0007669"/>
    <property type="project" value="UniProtKB-KW"/>
</dbReference>
<feature type="binding site" evidence="19">
    <location>
        <position position="182"/>
    </location>
    <ligand>
        <name>Mg(2+)</name>
        <dbReference type="ChEBI" id="CHEBI:18420"/>
        <label>1</label>
    </ligand>
</feature>
<dbReference type="GO" id="GO:0005759">
    <property type="term" value="C:mitochondrial matrix"/>
    <property type="evidence" value="ECO:0007669"/>
    <property type="project" value="UniProtKB-SubCell"/>
</dbReference>
<dbReference type="SUPFAM" id="SSF53623">
    <property type="entry name" value="MurD-like peptide ligases, catalytic domain"/>
    <property type="match status" value="1"/>
</dbReference>
<dbReference type="OMA" id="LMSYHVF"/>
<dbReference type="Proteomes" id="UP000001514">
    <property type="component" value="Unassembled WGS sequence"/>
</dbReference>
<dbReference type="GO" id="GO:0005743">
    <property type="term" value="C:mitochondrial inner membrane"/>
    <property type="evidence" value="ECO:0007669"/>
    <property type="project" value="UniProtKB-SubCell"/>
</dbReference>
<dbReference type="PROSITE" id="PS01012">
    <property type="entry name" value="FOLYLPOLYGLU_SYNT_2"/>
    <property type="match status" value="1"/>
</dbReference>
<dbReference type="GO" id="GO:0005737">
    <property type="term" value="C:cytoplasm"/>
    <property type="evidence" value="ECO:0000318"/>
    <property type="project" value="GO_Central"/>
</dbReference>
<keyword evidence="14" id="KW-0496">Mitochondrion</keyword>
<dbReference type="HOGENOM" id="CLU_015869_0_2_1"/>
<dbReference type="GO" id="GO:0046901">
    <property type="term" value="P:tetrahydrofolylpolyglutamate biosynthetic process"/>
    <property type="evidence" value="ECO:0000318"/>
    <property type="project" value="GO_Central"/>
</dbReference>
<comment type="subcellular location">
    <subcellularLocation>
        <location evidence="3">Cytoplasm</location>
    </subcellularLocation>
    <subcellularLocation>
        <location evidence="1">Mitochondrion inner membrane</location>
    </subcellularLocation>
    <subcellularLocation>
        <location evidence="2">Mitochondrion matrix</location>
    </subcellularLocation>
</comment>
<name>D8SJ46_SELML</name>
<sequence>MELRSSSPEASREALTSLITRRYRIAGPNETVQLMGDYLKILQLEEPLKKLSVIHVAGTKGKGSTCAFSESILRACGYKTGLFTSPHLVDVRERFRFNGTEVSETLFQEYFWWCWDRLQEGCKSNLPMPSYFRFLTLLAFKMFTSEKIDVAILEVGLGGKYDPTNVIETPDVCGITSLGFDHMEILGHTLPEIAGEKAGILKPRVSAYTSPQREDAMAVLQARAADLSIPLQVVHPLADTGNLELGLKGDHQLVNAALAVSLCKHWIKKRGSDEAMGNDDLPDAFKTGLASAQLLGRAQIERDLENLMLYLDGAHSPESMEVCGNWFSKASCDLLSLICFYSQIMVFNCMPERDPAILFPSLLNACRGQGVRIDKAVFVSNSHGTPTSDLKWQRYLQKCWDSLQSPGSFSCLKLLLEGTTTDNDYSMVIPSPGVALNFLRRLARSCPSFSVNVLVTGSLHLVGDVLNLLKR</sequence>
<keyword evidence="13 19" id="KW-0460">Magnesium</keyword>
<dbReference type="GO" id="GO:0005739">
    <property type="term" value="C:mitochondrion"/>
    <property type="evidence" value="ECO:0000318"/>
    <property type="project" value="GO_Central"/>
</dbReference>
<dbReference type="PROSITE" id="PS01011">
    <property type="entry name" value="FOLYLPOLYGLU_SYNT_1"/>
    <property type="match status" value="1"/>
</dbReference>
<comment type="pathway">
    <text evidence="4 17">Cofactor biosynthesis; tetrahydrofolylpolyglutamate biosynthesis.</text>
</comment>
<comment type="function">
    <text evidence="17">Catalyzes conversion of folates to polyglutamate derivatives allowing concentration of folate compounds in the cell and the intracellular retention of these cofactors, which are important substrates for most of the folate-dependent enzymes that are involved in one-carbon transfer reactions involved in purine, pyrimidine and amino acid synthesis.</text>
</comment>
<comment type="similarity">
    <text evidence="5 17">Belongs to the folylpolyglutamate synthase family.</text>
</comment>
<feature type="binding site" evidence="19">
    <location>
        <position position="154"/>
    </location>
    <ligand>
        <name>Mg(2+)</name>
        <dbReference type="ChEBI" id="CHEBI:18420"/>
        <label>1</label>
    </ligand>
</feature>
<accession>D8SJ46</accession>
<dbReference type="GO" id="GO:0005524">
    <property type="term" value="F:ATP binding"/>
    <property type="evidence" value="ECO:0007669"/>
    <property type="project" value="UniProtKB-KW"/>
</dbReference>
<proteinExistence type="inferred from homology"/>
<dbReference type="EMBL" id="GL377622">
    <property type="protein sequence ID" value="EFJ15609.1"/>
    <property type="molecule type" value="Genomic_DNA"/>
</dbReference>
<dbReference type="AlphaFoldDB" id="D8SJ46"/>
<evidence type="ECO:0000256" key="1">
    <source>
        <dbReference type="ARBA" id="ARBA00004273"/>
    </source>
</evidence>
<evidence type="ECO:0000256" key="15">
    <source>
        <dbReference type="ARBA" id="ARBA00023136"/>
    </source>
</evidence>
<feature type="binding site" evidence="18">
    <location>
        <position position="297"/>
    </location>
    <ligand>
        <name>ATP</name>
        <dbReference type="ChEBI" id="CHEBI:30616"/>
    </ligand>
</feature>
<dbReference type="GO" id="GO:0004326">
    <property type="term" value="F:tetrahydrofolylpolyglutamate synthase activity"/>
    <property type="evidence" value="ECO:0000318"/>
    <property type="project" value="GO_Central"/>
</dbReference>
<keyword evidence="7 17" id="KW-0554">One-carbon metabolism</keyword>
<protein>
    <recommendedName>
        <fullName evidence="17">Folylpolyglutamate synthase</fullName>
        <ecNumber evidence="17">6.3.2.17</ecNumber>
    </recommendedName>
    <alternativeName>
        <fullName evidence="17">Folylpoly-gamma-glutamate synthetase</fullName>
    </alternativeName>
    <alternativeName>
        <fullName evidence="17">Tetrahydrofolylpolyglutamate synthase</fullName>
    </alternativeName>
</protein>
<evidence type="ECO:0000256" key="9">
    <source>
        <dbReference type="ARBA" id="ARBA00022723"/>
    </source>
</evidence>
<dbReference type="Gramene" id="EFJ15609">
    <property type="protein sequence ID" value="EFJ15609"/>
    <property type="gene ID" value="SELMODRAFT_234236"/>
</dbReference>
<feature type="binding site" evidence="18">
    <location>
        <position position="312"/>
    </location>
    <ligand>
        <name>ATP</name>
        <dbReference type="ChEBI" id="CHEBI:30616"/>
    </ligand>
</feature>
<evidence type="ECO:0000256" key="13">
    <source>
        <dbReference type="ARBA" id="ARBA00022842"/>
    </source>
</evidence>
<evidence type="ECO:0000256" key="4">
    <source>
        <dbReference type="ARBA" id="ARBA00005150"/>
    </source>
</evidence>
<reference evidence="20 21" key="1">
    <citation type="journal article" date="2011" name="Science">
        <title>The Selaginella genome identifies genetic changes associated with the evolution of vascular plants.</title>
        <authorList>
            <person name="Banks J.A."/>
            <person name="Nishiyama T."/>
            <person name="Hasebe M."/>
            <person name="Bowman J.L."/>
            <person name="Gribskov M."/>
            <person name="dePamphilis C."/>
            <person name="Albert V.A."/>
            <person name="Aono N."/>
            <person name="Aoyama T."/>
            <person name="Ambrose B.A."/>
            <person name="Ashton N.W."/>
            <person name="Axtell M.J."/>
            <person name="Barker E."/>
            <person name="Barker M.S."/>
            <person name="Bennetzen J.L."/>
            <person name="Bonawitz N.D."/>
            <person name="Chapple C."/>
            <person name="Cheng C."/>
            <person name="Correa L.G."/>
            <person name="Dacre M."/>
            <person name="DeBarry J."/>
            <person name="Dreyer I."/>
            <person name="Elias M."/>
            <person name="Engstrom E.M."/>
            <person name="Estelle M."/>
            <person name="Feng L."/>
            <person name="Finet C."/>
            <person name="Floyd S.K."/>
            <person name="Frommer W.B."/>
            <person name="Fujita T."/>
            <person name="Gramzow L."/>
            <person name="Gutensohn M."/>
            <person name="Harholt J."/>
            <person name="Hattori M."/>
            <person name="Heyl A."/>
            <person name="Hirai T."/>
            <person name="Hiwatashi Y."/>
            <person name="Ishikawa M."/>
            <person name="Iwata M."/>
            <person name="Karol K.G."/>
            <person name="Koehler B."/>
            <person name="Kolukisaoglu U."/>
            <person name="Kubo M."/>
            <person name="Kurata T."/>
            <person name="Lalonde S."/>
            <person name="Li K."/>
            <person name="Li Y."/>
            <person name="Litt A."/>
            <person name="Lyons E."/>
            <person name="Manning G."/>
            <person name="Maruyama T."/>
            <person name="Michael T.P."/>
            <person name="Mikami K."/>
            <person name="Miyazaki S."/>
            <person name="Morinaga S."/>
            <person name="Murata T."/>
            <person name="Mueller-Roeber B."/>
            <person name="Nelson D.R."/>
            <person name="Obara M."/>
            <person name="Oguri Y."/>
            <person name="Olmstead R.G."/>
            <person name="Onodera N."/>
            <person name="Petersen B.L."/>
            <person name="Pils B."/>
            <person name="Prigge M."/>
            <person name="Rensing S.A."/>
            <person name="Riano-Pachon D.M."/>
            <person name="Roberts A.W."/>
            <person name="Sato Y."/>
            <person name="Scheller H.V."/>
            <person name="Schulz B."/>
            <person name="Schulz C."/>
            <person name="Shakirov E.V."/>
            <person name="Shibagaki N."/>
            <person name="Shinohara N."/>
            <person name="Shippen D.E."/>
            <person name="Soerensen I."/>
            <person name="Sotooka R."/>
            <person name="Sugimoto N."/>
            <person name="Sugita M."/>
            <person name="Sumikawa N."/>
            <person name="Tanurdzic M."/>
            <person name="Theissen G."/>
            <person name="Ulvskov P."/>
            <person name="Wakazuki S."/>
            <person name="Weng J.K."/>
            <person name="Willats W.W."/>
            <person name="Wipf D."/>
            <person name="Wolf P.G."/>
            <person name="Yang L."/>
            <person name="Zimmer A.D."/>
            <person name="Zhu Q."/>
            <person name="Mitros T."/>
            <person name="Hellsten U."/>
            <person name="Loque D."/>
            <person name="Otillar R."/>
            <person name="Salamov A."/>
            <person name="Schmutz J."/>
            <person name="Shapiro H."/>
            <person name="Lindquist E."/>
            <person name="Lucas S."/>
            <person name="Rokhsar D."/>
            <person name="Grigoriev I.V."/>
        </authorList>
    </citation>
    <scope>NUCLEOTIDE SEQUENCE [LARGE SCALE GENOMIC DNA]</scope>
</reference>
<organism evidence="21">
    <name type="scientific">Selaginella moellendorffii</name>
    <name type="common">Spikemoss</name>
    <dbReference type="NCBI Taxonomy" id="88036"/>
    <lineage>
        <taxon>Eukaryota</taxon>
        <taxon>Viridiplantae</taxon>
        <taxon>Streptophyta</taxon>
        <taxon>Embryophyta</taxon>
        <taxon>Tracheophyta</taxon>
        <taxon>Lycopodiopsida</taxon>
        <taxon>Selaginellales</taxon>
        <taxon>Selaginellaceae</taxon>
        <taxon>Selaginella</taxon>
    </lineage>
</organism>
<dbReference type="GO" id="GO:0046872">
    <property type="term" value="F:metal ion binding"/>
    <property type="evidence" value="ECO:0007669"/>
    <property type="project" value="UniProtKB-KW"/>
</dbReference>
<dbReference type="PANTHER" id="PTHR11136:SF5">
    <property type="entry name" value="FOLYLPOLYGLUTAMATE SYNTHASE, MITOCHONDRIAL"/>
    <property type="match status" value="1"/>
</dbReference>
<keyword evidence="9 19" id="KW-0479">Metal-binding</keyword>
<gene>
    <name evidence="20" type="ORF">SELMODRAFT_234236</name>
</gene>
<dbReference type="GO" id="GO:0005829">
    <property type="term" value="C:cytosol"/>
    <property type="evidence" value="ECO:0000318"/>
    <property type="project" value="GO_Central"/>
</dbReference>
<dbReference type="STRING" id="88036.D8SJ46"/>
<evidence type="ECO:0000256" key="17">
    <source>
        <dbReference type="PIRNR" id="PIRNR038895"/>
    </source>
</evidence>